<dbReference type="Proteomes" id="UP000033038">
    <property type="component" value="Chromosome"/>
</dbReference>
<evidence type="ECO:0000313" key="3">
    <source>
        <dbReference type="EMBL" id="AKB49481.1"/>
    </source>
</evidence>
<feature type="region of interest" description="Disordered" evidence="1">
    <location>
        <begin position="65"/>
        <end position="91"/>
    </location>
</feature>
<dbReference type="Gene3D" id="3.60.15.10">
    <property type="entry name" value="Ribonuclease Z/Hydroxyacylglutathione hydrolase-like"/>
    <property type="match status" value="1"/>
</dbReference>
<dbReference type="GO" id="GO:0070290">
    <property type="term" value="F:N-acylphosphatidylethanolamine-specific phospholipase D activity"/>
    <property type="evidence" value="ECO:0007669"/>
    <property type="project" value="InterPro"/>
</dbReference>
<reference evidence="3 4" key="1">
    <citation type="submission" date="2014-07" db="EMBL/GenBank/DDBJ databases">
        <title>Methanogenic archaea and the global carbon cycle.</title>
        <authorList>
            <person name="Henriksen J.R."/>
            <person name="Luke J."/>
            <person name="Reinhart S."/>
            <person name="Benedict M.N."/>
            <person name="Youngblut N.D."/>
            <person name="Metcalf M.E."/>
            <person name="Whitaker R.J."/>
            <person name="Metcalf W.W."/>
        </authorList>
    </citation>
    <scope>NUCLEOTIDE SEQUENCE [LARGE SCALE GENOMIC DNA]</scope>
    <source>
        <strain evidence="3 4">Wiesmoor</strain>
    </source>
</reference>
<evidence type="ECO:0000313" key="4">
    <source>
        <dbReference type="Proteomes" id="UP000033038"/>
    </source>
</evidence>
<evidence type="ECO:0000256" key="1">
    <source>
        <dbReference type="SAM" id="MobiDB-lite"/>
    </source>
</evidence>
<dbReference type="GO" id="GO:0005737">
    <property type="term" value="C:cytoplasm"/>
    <property type="evidence" value="ECO:0007669"/>
    <property type="project" value="TreeGrafter"/>
</dbReference>
<organism evidence="3 4">
    <name type="scientific">Methanosarcina barkeri str. Wiesmoor</name>
    <dbReference type="NCBI Taxonomy" id="1434109"/>
    <lineage>
        <taxon>Archaea</taxon>
        <taxon>Methanobacteriati</taxon>
        <taxon>Methanobacteriota</taxon>
        <taxon>Stenosarchaea group</taxon>
        <taxon>Methanomicrobia</taxon>
        <taxon>Methanosarcinales</taxon>
        <taxon>Methanosarcinaceae</taxon>
        <taxon>Methanosarcina</taxon>
    </lineage>
</organism>
<evidence type="ECO:0000259" key="2">
    <source>
        <dbReference type="Pfam" id="PF12706"/>
    </source>
</evidence>
<dbReference type="InterPro" id="IPR001279">
    <property type="entry name" value="Metallo-B-lactamas"/>
</dbReference>
<dbReference type="AlphaFoldDB" id="A0A0E3LKG5"/>
<dbReference type="InterPro" id="IPR036866">
    <property type="entry name" value="RibonucZ/Hydroxyglut_hydro"/>
</dbReference>
<protein>
    <submittedName>
        <fullName evidence="3">Outer membrane protein romA</fullName>
    </submittedName>
</protein>
<dbReference type="GO" id="GO:0008270">
    <property type="term" value="F:zinc ion binding"/>
    <property type="evidence" value="ECO:0007669"/>
    <property type="project" value="InterPro"/>
</dbReference>
<dbReference type="GeneID" id="24821620"/>
<name>A0A0E3LKG5_METBA</name>
<feature type="compositionally biased region" description="Polar residues" evidence="1">
    <location>
        <begin position="65"/>
        <end position="76"/>
    </location>
</feature>
<proteinExistence type="predicted"/>
<gene>
    <name evidence="3" type="ORF">MSBRW_0228</name>
</gene>
<dbReference type="PANTHER" id="PTHR15032:SF4">
    <property type="entry name" value="N-ACYL-PHOSPHATIDYLETHANOLAMINE-HYDROLYZING PHOSPHOLIPASE D"/>
    <property type="match status" value="1"/>
</dbReference>
<dbReference type="PIRSF" id="PIRSF038896">
    <property type="entry name" value="NAPE-PLD"/>
    <property type="match status" value="1"/>
</dbReference>
<dbReference type="EMBL" id="CP009526">
    <property type="protein sequence ID" value="AKB49481.1"/>
    <property type="molecule type" value="Genomic_DNA"/>
</dbReference>
<dbReference type="PANTHER" id="PTHR15032">
    <property type="entry name" value="N-ACYL-PHOSPHATIDYLETHANOLAMINE-HYDROLYZING PHOSPHOLIPASE D"/>
    <property type="match status" value="1"/>
</dbReference>
<dbReference type="SUPFAM" id="SSF56281">
    <property type="entry name" value="Metallo-hydrolase/oxidoreductase"/>
    <property type="match status" value="1"/>
</dbReference>
<dbReference type="RefSeq" id="WP_011305800.1">
    <property type="nucleotide sequence ID" value="NZ_CP009526.1"/>
</dbReference>
<dbReference type="Pfam" id="PF12706">
    <property type="entry name" value="Lactamase_B_2"/>
    <property type="match status" value="1"/>
</dbReference>
<accession>A0A0E3LKG5</accession>
<dbReference type="HOGENOM" id="CLU_020884_0_2_2"/>
<dbReference type="KEGG" id="mbw:MSBRW_0228"/>
<sequence length="375" mass="42483">MKRLKKMILYLLSFLLLLGVVVILFININPAFGGDPTKEQKEVYQHFNNYVDGKFINEDPAELVTNSSDASSTNEDSASDSKDRNPNGPIPVSAIDWDKIKSENDSLTWFGHSAFLLSIDNKKLLIDPMLSPIASPVSFVGIKRYEYSEDIMLHLIDEMPFVDAVFITHDHYDHLDYQSIVKLNSKVSHFFVPLGVSAHLVRWGIPKEKITELNWLEETEYKGLTVALTPARHFSGRDPFNIDTTLWGGWVILGNKTRIYTSGDGGYGPHFKEIGNKYGPFDITLIEGAQYDPSWSDIHMVPEQSVQANLDVNGKTMMLIHWGAFTLANHGWNEPIERALKEAKIRRVNIIAPKIGETVLLDSDLHMPPTPWWDF</sequence>
<dbReference type="InterPro" id="IPR024884">
    <property type="entry name" value="NAPE-PLD"/>
</dbReference>
<feature type="domain" description="Metallo-beta-lactamase" evidence="2">
    <location>
        <begin position="125"/>
        <end position="322"/>
    </location>
</feature>
<dbReference type="PATRIC" id="fig|1434109.4.peg.257"/>